<protein>
    <submittedName>
        <fullName evidence="1">Uncharacterized protein</fullName>
    </submittedName>
</protein>
<proteinExistence type="predicted"/>
<dbReference type="Proteomes" id="UP000494363">
    <property type="component" value="Unassembled WGS sequence"/>
</dbReference>
<evidence type="ECO:0000313" key="2">
    <source>
        <dbReference type="Proteomes" id="UP000494363"/>
    </source>
</evidence>
<keyword evidence="2" id="KW-1185">Reference proteome</keyword>
<dbReference type="AlphaFoldDB" id="A0A6J5D281"/>
<organism evidence="1 2">
    <name type="scientific">Paraburkholderia humisilvae</name>
    <dbReference type="NCBI Taxonomy" id="627669"/>
    <lineage>
        <taxon>Bacteria</taxon>
        <taxon>Pseudomonadati</taxon>
        <taxon>Pseudomonadota</taxon>
        <taxon>Betaproteobacteria</taxon>
        <taxon>Burkholderiales</taxon>
        <taxon>Burkholderiaceae</taxon>
        <taxon>Paraburkholderia</taxon>
    </lineage>
</organism>
<gene>
    <name evidence="1" type="ORF">LMG29542_00410</name>
</gene>
<sequence>MCLHLFGAMPASSSDGIASFFGGCARRILTSLRGFASRAIAPAAALRPTPRDAQSNHADQRCNDSQTLYSRFTETGIGVRSS</sequence>
<accession>A0A6J5D281</accession>
<dbReference type="EMBL" id="CADIKH010000002">
    <property type="protein sequence ID" value="CAB3747334.1"/>
    <property type="molecule type" value="Genomic_DNA"/>
</dbReference>
<evidence type="ECO:0000313" key="1">
    <source>
        <dbReference type="EMBL" id="CAB3747334.1"/>
    </source>
</evidence>
<reference evidence="1 2" key="1">
    <citation type="submission" date="2020-04" db="EMBL/GenBank/DDBJ databases">
        <authorList>
            <person name="De Canck E."/>
        </authorList>
    </citation>
    <scope>NUCLEOTIDE SEQUENCE [LARGE SCALE GENOMIC DNA]</scope>
    <source>
        <strain evidence="1 2">LMG 29542</strain>
    </source>
</reference>
<name>A0A6J5D281_9BURK</name>